<dbReference type="EMBL" id="CM026421">
    <property type="protein sequence ID" value="KAG0592141.1"/>
    <property type="molecule type" value="Genomic_DNA"/>
</dbReference>
<accession>A0A8T0JBQ1</accession>
<evidence type="ECO:0000313" key="7">
    <source>
        <dbReference type="EMBL" id="KAG0592141.1"/>
    </source>
</evidence>
<dbReference type="SMART" id="SM00335">
    <property type="entry name" value="ANX"/>
    <property type="match status" value="4"/>
</dbReference>
<dbReference type="Pfam" id="PF00191">
    <property type="entry name" value="Annexin"/>
    <property type="match status" value="4"/>
</dbReference>
<name>A0A8T0JBQ1_CERPU</name>
<evidence type="ECO:0000256" key="3">
    <source>
        <dbReference type="ARBA" id="ARBA00022837"/>
    </source>
</evidence>
<dbReference type="FunFam" id="1.10.220.10:FF:000002">
    <property type="entry name" value="Annexin"/>
    <property type="match status" value="1"/>
</dbReference>
<gene>
    <name evidence="7" type="ORF">KC19_1G228600</name>
</gene>
<dbReference type="PANTHER" id="PTHR10502">
    <property type="entry name" value="ANNEXIN"/>
    <property type="match status" value="1"/>
</dbReference>
<evidence type="ECO:0000256" key="4">
    <source>
        <dbReference type="ARBA" id="ARBA00023216"/>
    </source>
</evidence>
<evidence type="ECO:0000256" key="1">
    <source>
        <dbReference type="ARBA" id="ARBA00007831"/>
    </source>
</evidence>
<evidence type="ECO:0000256" key="6">
    <source>
        <dbReference type="RuleBase" id="RU003540"/>
    </source>
</evidence>
<dbReference type="AlphaFoldDB" id="A0A8T0JBQ1"/>
<keyword evidence="3 6" id="KW-0106">Calcium</keyword>
<dbReference type="InterPro" id="IPR018502">
    <property type="entry name" value="Annexin_repeat"/>
</dbReference>
<dbReference type="PROSITE" id="PS00223">
    <property type="entry name" value="ANNEXIN_1"/>
    <property type="match status" value="2"/>
</dbReference>
<keyword evidence="8" id="KW-1185">Reference proteome</keyword>
<dbReference type="Proteomes" id="UP000822688">
    <property type="component" value="Chromosome 1"/>
</dbReference>
<dbReference type="PROSITE" id="PS51897">
    <property type="entry name" value="ANNEXIN_2"/>
    <property type="match status" value="4"/>
</dbReference>
<dbReference type="GO" id="GO:0005737">
    <property type="term" value="C:cytoplasm"/>
    <property type="evidence" value="ECO:0007669"/>
    <property type="project" value="TreeGrafter"/>
</dbReference>
<dbReference type="Gene3D" id="1.10.220.10">
    <property type="entry name" value="Annexin"/>
    <property type="match status" value="4"/>
</dbReference>
<dbReference type="GO" id="GO:0005544">
    <property type="term" value="F:calcium-dependent phospholipid binding"/>
    <property type="evidence" value="ECO:0007669"/>
    <property type="project" value="UniProtKB-KW"/>
</dbReference>
<comment type="caution">
    <text evidence="7">The sequence shown here is derived from an EMBL/GenBank/DDBJ whole genome shotgun (WGS) entry which is preliminary data.</text>
</comment>
<dbReference type="SUPFAM" id="SSF47874">
    <property type="entry name" value="Annexin"/>
    <property type="match status" value="1"/>
</dbReference>
<keyword evidence="4 6" id="KW-0041">Annexin</keyword>
<dbReference type="GO" id="GO:0005886">
    <property type="term" value="C:plasma membrane"/>
    <property type="evidence" value="ECO:0007669"/>
    <property type="project" value="TreeGrafter"/>
</dbReference>
<evidence type="ECO:0000256" key="2">
    <source>
        <dbReference type="ARBA" id="ARBA00022737"/>
    </source>
</evidence>
<evidence type="ECO:0000313" key="8">
    <source>
        <dbReference type="Proteomes" id="UP000822688"/>
    </source>
</evidence>
<organism evidence="7 8">
    <name type="scientific">Ceratodon purpureus</name>
    <name type="common">Fire moss</name>
    <name type="synonym">Dicranum purpureum</name>
    <dbReference type="NCBI Taxonomy" id="3225"/>
    <lineage>
        <taxon>Eukaryota</taxon>
        <taxon>Viridiplantae</taxon>
        <taxon>Streptophyta</taxon>
        <taxon>Embryophyta</taxon>
        <taxon>Bryophyta</taxon>
        <taxon>Bryophytina</taxon>
        <taxon>Bryopsida</taxon>
        <taxon>Dicranidae</taxon>
        <taxon>Pseudoditrichales</taxon>
        <taxon>Ditrichaceae</taxon>
        <taxon>Ceratodon</taxon>
    </lineage>
</organism>
<comment type="similarity">
    <text evidence="1 6">Belongs to the annexin family.</text>
</comment>
<dbReference type="InterPro" id="IPR018252">
    <property type="entry name" value="Annexin_repeat_CS"/>
</dbReference>
<keyword evidence="5 6" id="KW-0111">Calcium/phospholipid-binding</keyword>
<dbReference type="InterPro" id="IPR037104">
    <property type="entry name" value="Annexin_sf"/>
</dbReference>
<evidence type="ECO:0000256" key="5">
    <source>
        <dbReference type="ARBA" id="ARBA00023302"/>
    </source>
</evidence>
<dbReference type="GO" id="GO:0001786">
    <property type="term" value="F:phosphatidylserine binding"/>
    <property type="evidence" value="ECO:0007669"/>
    <property type="project" value="TreeGrafter"/>
</dbReference>
<keyword evidence="2 6" id="KW-0677">Repeat</keyword>
<dbReference type="FunFam" id="1.10.220.10:FF:000001">
    <property type="entry name" value="Annexin"/>
    <property type="match status" value="1"/>
</dbReference>
<protein>
    <recommendedName>
        <fullName evidence="6">Annexin</fullName>
    </recommendedName>
</protein>
<dbReference type="GO" id="GO:0005509">
    <property type="term" value="F:calcium ion binding"/>
    <property type="evidence" value="ECO:0007669"/>
    <property type="project" value="InterPro"/>
</dbReference>
<dbReference type="GO" id="GO:0006950">
    <property type="term" value="P:response to stress"/>
    <property type="evidence" value="ECO:0007669"/>
    <property type="project" value="UniProtKB-ARBA"/>
</dbReference>
<reference evidence="7" key="1">
    <citation type="submission" date="2020-06" db="EMBL/GenBank/DDBJ databases">
        <title>WGS assembly of Ceratodon purpureus strain R40.</title>
        <authorList>
            <person name="Carey S.B."/>
            <person name="Jenkins J."/>
            <person name="Shu S."/>
            <person name="Lovell J.T."/>
            <person name="Sreedasyam A."/>
            <person name="Maumus F."/>
            <person name="Tiley G.P."/>
            <person name="Fernandez-Pozo N."/>
            <person name="Barry K."/>
            <person name="Chen C."/>
            <person name="Wang M."/>
            <person name="Lipzen A."/>
            <person name="Daum C."/>
            <person name="Saski C.A."/>
            <person name="Payton A.C."/>
            <person name="Mcbreen J.C."/>
            <person name="Conrad R.E."/>
            <person name="Kollar L.M."/>
            <person name="Olsson S."/>
            <person name="Huttunen S."/>
            <person name="Landis J.B."/>
            <person name="Wickett N.J."/>
            <person name="Johnson M.G."/>
            <person name="Rensing S.A."/>
            <person name="Grimwood J."/>
            <person name="Schmutz J."/>
            <person name="Mcdaniel S.F."/>
        </authorList>
    </citation>
    <scope>NUCLEOTIDE SEQUENCE</scope>
    <source>
        <strain evidence="7">R40</strain>
    </source>
</reference>
<dbReference type="PRINTS" id="PR00196">
    <property type="entry name" value="ANNEXIN"/>
</dbReference>
<dbReference type="InterPro" id="IPR001464">
    <property type="entry name" value="Annexin"/>
</dbReference>
<dbReference type="PANTHER" id="PTHR10502:SF102">
    <property type="entry name" value="ANNEXIN B11"/>
    <property type="match status" value="1"/>
</dbReference>
<proteinExistence type="inferred from homology"/>
<sequence>MSTITVPPYLNMSEDVHGLHRAFRGFGCDEKRVIQILGHRTQPQRTAIADAYQRQYGESIFKRLKSELHGKLEKAMLLWMMTPAQRDASLVYDSTKGLGTRDVALIGIVCARTPSQIHEIKQAFHAMYHQTLERQIEADTSGDYRKLLLALVRGNRSETFAVDPNYALSDAHALYRAGVARLGTDEDTFIHILTTRSPAQLNLTLQYYRQTYGHDFEKAIKRETSGRFEDALLAVVQCTCYPARFFAQELNASMRGLGTNDQDLIRVITTRAEIDMYYIKQEFLAMYRKTLEQAISSDTSGDYRHFLLTLVGGA</sequence>
<comment type="domain">
    <text evidence="6">A pair of annexin repeats may form one binding site for calcium and phospholipid.</text>
</comment>